<dbReference type="Pfam" id="PF14498">
    <property type="entry name" value="Glyco_hyd_65N_2"/>
    <property type="match status" value="1"/>
</dbReference>
<dbReference type="Gene3D" id="2.60.40.1180">
    <property type="entry name" value="Golgi alpha-mannosidase II"/>
    <property type="match status" value="1"/>
</dbReference>
<sequence>MFGLFISILKRTALTCLLMVLGLHSLLAQSTWFEAPERGITSWKPAPNWEHGLLSGNGTTGAIVFGDPHEEIIILSHDQLYVPREKSSQLINQAARLDEIRELINKGQYEEAAKIPVEVRKEAGYDDDRDPYMPAFDLNITQQPANIQQYVRATDFETGEAITTWKDDLGTFQRKLFVSRTDSVIVLSIKSDTPISCKIQFSHRPVEWNQWAFVGEHIGEMTAKAEGTWLTYKSEFKKKYEGGLEGYEGVGRLILSGGTAKTDGRSIEISQADEVLLLIKIRPNYHYEQSLIPQIKQELSAIGEGYDQLLEKHKTIHTKIFNRMQLNLSAKPEDRRLHAEEILLKAKEGDVPLALIEKVFDAGRYNILSSTGMNPPNLQGIWSGTWTPAWSSSFTHDGNLPSAMSVVMPGNMPELMQSYVQYHQRYLEDYKENAEKLFGTRGINLPAHTTTKGWPTDFNETWCLTLWTGGAAWAADIMYDYYRYTLDRDYLKRYAYPWLKEVAWFYEDFLYEGRDGQYVFNPSYSPENNPANDASQAALNATMDVMLARQVLRSAIEAGEVLKEDKSQLKKWQEMLDKLPEYEVNQEGVLREWLWPGFEDNYRHRHVSQLYSLYNHRDADIIENEKLRKGAVKLIEKKLAFRRDEGGGEMAFGLVQLGLSAAHLGEAGQAEEAVNWLSSRYWSTGFGSFHNVGALLNTDISGGLPAVIIHMLAYNGDNNSVYLLPALPEDWKAGSITGISLRNRITLTELKWNEREVLATLESPLKQGVKIKLPDGVEEVYLLKGAKEMKLKVTSMEVKVDLPAQTGTKLRLIRKK</sequence>
<dbReference type="InterPro" id="IPR049053">
    <property type="entry name" value="AFCA-like_C"/>
</dbReference>
<dbReference type="InterPro" id="IPR054363">
    <property type="entry name" value="GH95_cat"/>
</dbReference>
<dbReference type="PANTHER" id="PTHR31084">
    <property type="entry name" value="ALPHA-L-FUCOSIDASE 2"/>
    <property type="match status" value="1"/>
</dbReference>
<dbReference type="EMBL" id="SMLW01000630">
    <property type="protein sequence ID" value="MTI27488.1"/>
    <property type="molecule type" value="Genomic_DNA"/>
</dbReference>
<evidence type="ECO:0000259" key="1">
    <source>
        <dbReference type="Pfam" id="PF14498"/>
    </source>
</evidence>
<keyword evidence="5" id="KW-1185">Reference proteome</keyword>
<gene>
    <name evidence="4" type="ORF">E1163_21205</name>
</gene>
<evidence type="ECO:0000313" key="5">
    <source>
        <dbReference type="Proteomes" id="UP000798808"/>
    </source>
</evidence>
<dbReference type="PIRSF" id="PIRSF007663">
    <property type="entry name" value="UCP007663"/>
    <property type="match status" value="1"/>
</dbReference>
<dbReference type="PANTHER" id="PTHR31084:SF0">
    <property type="entry name" value="ALPHA-L-FUCOSIDASE 2"/>
    <property type="match status" value="1"/>
</dbReference>
<feature type="domain" description="Glycosyl hydrolase family 95 catalytic" evidence="3">
    <location>
        <begin position="305"/>
        <end position="679"/>
    </location>
</feature>
<dbReference type="InterPro" id="IPR013780">
    <property type="entry name" value="Glyco_hydro_b"/>
</dbReference>
<dbReference type="Gene3D" id="1.50.10.10">
    <property type="match status" value="1"/>
</dbReference>
<organism evidence="4 5">
    <name type="scientific">Fulvivirga kasyanovii</name>
    <dbReference type="NCBI Taxonomy" id="396812"/>
    <lineage>
        <taxon>Bacteria</taxon>
        <taxon>Pseudomonadati</taxon>
        <taxon>Bacteroidota</taxon>
        <taxon>Cytophagia</taxon>
        <taxon>Cytophagales</taxon>
        <taxon>Fulvivirgaceae</taxon>
        <taxon>Fulvivirga</taxon>
    </lineage>
</organism>
<dbReference type="Gene3D" id="2.70.98.50">
    <property type="entry name" value="putative glycoside hydrolase family protein from bacillus halodurans"/>
    <property type="match status" value="1"/>
</dbReference>
<comment type="caution">
    <text evidence="4">The sequence shown here is derived from an EMBL/GenBank/DDBJ whole genome shotgun (WGS) entry which is preliminary data.</text>
</comment>
<dbReference type="Proteomes" id="UP000798808">
    <property type="component" value="Unassembled WGS sequence"/>
</dbReference>
<dbReference type="InterPro" id="IPR008928">
    <property type="entry name" value="6-hairpin_glycosidase_sf"/>
</dbReference>
<dbReference type="InterPro" id="IPR016518">
    <property type="entry name" value="Alpha-L-fucosidase"/>
</dbReference>
<dbReference type="InterPro" id="IPR012341">
    <property type="entry name" value="6hp_glycosidase-like_sf"/>
</dbReference>
<dbReference type="Pfam" id="PF22124">
    <property type="entry name" value="Glyco_hydro_95_cat"/>
    <property type="match status" value="1"/>
</dbReference>
<accession>A0ABW9RTH9</accession>
<proteinExistence type="predicted"/>
<evidence type="ECO:0000259" key="3">
    <source>
        <dbReference type="Pfam" id="PF22124"/>
    </source>
</evidence>
<evidence type="ECO:0000313" key="4">
    <source>
        <dbReference type="EMBL" id="MTI27488.1"/>
    </source>
</evidence>
<reference evidence="4 5" key="1">
    <citation type="submission" date="2019-02" db="EMBL/GenBank/DDBJ databases">
        <authorList>
            <person name="Goldberg S.R."/>
            <person name="Haltli B.A."/>
            <person name="Correa H."/>
            <person name="Russell K.G."/>
        </authorList>
    </citation>
    <scope>NUCLEOTIDE SEQUENCE [LARGE SCALE GENOMIC DNA]</scope>
    <source>
        <strain evidence="4 5">JCM 16186</strain>
    </source>
</reference>
<evidence type="ECO:0000259" key="2">
    <source>
        <dbReference type="Pfam" id="PF21307"/>
    </source>
</evidence>
<dbReference type="SUPFAM" id="SSF48208">
    <property type="entry name" value="Six-hairpin glycosidases"/>
    <property type="match status" value="1"/>
</dbReference>
<dbReference type="InterPro" id="IPR027414">
    <property type="entry name" value="GH95_N_dom"/>
</dbReference>
<feature type="domain" description="Alpha fucosidase A-like C-terminal" evidence="2">
    <location>
        <begin position="718"/>
        <end position="809"/>
    </location>
</feature>
<protein>
    <submittedName>
        <fullName evidence="4">Alpha-L-fucosidase</fullName>
    </submittedName>
</protein>
<dbReference type="RefSeq" id="WP_155174489.1">
    <property type="nucleotide sequence ID" value="NZ_BAAAFL010000002.1"/>
</dbReference>
<dbReference type="Pfam" id="PF21307">
    <property type="entry name" value="Glyco_hydro_95_C"/>
    <property type="match status" value="1"/>
</dbReference>
<name>A0ABW9RTH9_9BACT</name>
<feature type="domain" description="Glycosyl hydrolase family 95 N-terminal" evidence="1">
    <location>
        <begin position="42"/>
        <end position="286"/>
    </location>
</feature>